<dbReference type="Pfam" id="PF00933">
    <property type="entry name" value="Glyco_hydro_3"/>
    <property type="match status" value="1"/>
</dbReference>
<comment type="similarity">
    <text evidence="2">Belongs to the glycosyl hydrolase 3 family.</text>
</comment>
<keyword evidence="9" id="KW-0624">Polysaccharide degradation</keyword>
<feature type="signal peptide" evidence="12">
    <location>
        <begin position="1"/>
        <end position="17"/>
    </location>
</feature>
<dbReference type="GO" id="GO:0009044">
    <property type="term" value="F:xylan 1,4-beta-xylosidase activity"/>
    <property type="evidence" value="ECO:0007669"/>
    <property type="project" value="UniProtKB-EC"/>
</dbReference>
<name>A0AAE8SVC1_9PEZI</name>
<sequence length="762" mass="82989">MKYSALVSVLAAGSVVAQERPPRTTFPDCVDGSLASNAICDQSASPAARASALIGLMNTEEKLQNLVSKGKGAPRIGLPDYNWWSEALHGVAYAPGIRYADTAPFNSSTVFPMPVLMAAAFDDELLEEIATVIGIEARAWGNYGYAGIDYWTPNVNTFKDPRWGRGSETPGEDALRAQRYAASMVRGLEGDKPERRVIATCKHYAGNDFENWNGVTRHDFDAQISLQDLSEYYLAPFQQCTRDSKAGSIMCAYNAVNGVPSCANEYLIQTILRDHWNWTDSNNYITSDCEAVLDVSLNHHYAETNAEGTAVCFKAGMDLSCEYEGSSDIPGAWDQGLLPIETVDRALQRLYEGLVRAGYFDGSDSEYAALGWEDVNTPHAQELALQAAIEGIVMLKNDDTLPLELSEGSKIALIGFWADDASTLSGGYSGRAPFLRTPAYAARGLGLDVSVATGPVLQNNSASDNWTTNALEAAEKSDFILYFGGQDTSAAGETLDRYSLAWPEAQLTLLEKLSELGKPLVVVQMGDQLDDTPLLENDGINGILWASWPGQDGGTAVLDLITGAKSPSGRLPVTQYPVNYTDVIPITDMNLRPTDEYPGRTYRWYPTPILPFGFGLHYTTFDISFANDSSTSHSIQDLVSTCNNTYPDTCAFPSLKVEITNTGEKTSDYVALAFLSGEYGPEPYPIKTLASYGRHRDIAPGEVAEIPLTWTLGNVARVDEEGNRVLYPGEYTVQLDEPVLATFQFELTGDPEVLDAWPAAPE</sequence>
<evidence type="ECO:0000256" key="6">
    <source>
        <dbReference type="ARBA" id="ARBA00023180"/>
    </source>
</evidence>
<evidence type="ECO:0000256" key="10">
    <source>
        <dbReference type="ARBA" id="ARBA00024574"/>
    </source>
</evidence>
<evidence type="ECO:0000256" key="1">
    <source>
        <dbReference type="ARBA" id="ARBA00004851"/>
    </source>
</evidence>
<dbReference type="InterPro" id="IPR017853">
    <property type="entry name" value="GH"/>
</dbReference>
<evidence type="ECO:0000313" key="15">
    <source>
        <dbReference type="Proteomes" id="UP001187682"/>
    </source>
</evidence>
<keyword evidence="15" id="KW-1185">Reference proteome</keyword>
<comment type="caution">
    <text evidence="14">The sequence shown here is derived from an EMBL/GenBank/DDBJ whole genome shotgun (WGS) entry which is preliminary data.</text>
</comment>
<gene>
    <name evidence="14" type="ORF">DNG_04550</name>
</gene>
<evidence type="ECO:0000256" key="7">
    <source>
        <dbReference type="ARBA" id="ARBA00023277"/>
    </source>
</evidence>
<dbReference type="PANTHER" id="PTHR42721">
    <property type="entry name" value="SUGAR HYDROLASE-RELATED"/>
    <property type="match status" value="1"/>
</dbReference>
<dbReference type="InterPro" id="IPR036962">
    <property type="entry name" value="Glyco_hydro_3_N_sf"/>
</dbReference>
<evidence type="ECO:0000313" key="14">
    <source>
        <dbReference type="EMBL" id="SPO01877.1"/>
    </source>
</evidence>
<dbReference type="Pfam" id="PF01915">
    <property type="entry name" value="Glyco_hydro_3_C"/>
    <property type="match status" value="1"/>
</dbReference>
<dbReference type="InterPro" id="IPR001764">
    <property type="entry name" value="Glyco_hydro_3_N"/>
</dbReference>
<keyword evidence="4 12" id="KW-0732">Signal</keyword>
<dbReference type="InterPro" id="IPR036881">
    <property type="entry name" value="Glyco_hydro_3_C_sf"/>
</dbReference>
<evidence type="ECO:0000256" key="3">
    <source>
        <dbReference type="ARBA" id="ARBA00022651"/>
    </source>
</evidence>
<dbReference type="AlphaFoldDB" id="A0AAE8SVC1"/>
<comment type="pathway">
    <text evidence="1">Glycan degradation; xylan degradation.</text>
</comment>
<evidence type="ECO:0000256" key="9">
    <source>
        <dbReference type="ARBA" id="ARBA00023326"/>
    </source>
</evidence>
<dbReference type="InterPro" id="IPR002772">
    <property type="entry name" value="Glyco_hydro_3_C"/>
</dbReference>
<dbReference type="Gene3D" id="3.20.20.300">
    <property type="entry name" value="Glycoside hydrolase, family 3, N-terminal domain"/>
    <property type="match status" value="1"/>
</dbReference>
<dbReference type="PANTHER" id="PTHR42721:SF3">
    <property type="entry name" value="BETA-D-XYLOSIDASE 5-RELATED"/>
    <property type="match status" value="1"/>
</dbReference>
<feature type="domain" description="Fibronectin type III-like" evidence="13">
    <location>
        <begin position="669"/>
        <end position="739"/>
    </location>
</feature>
<evidence type="ECO:0000256" key="12">
    <source>
        <dbReference type="SAM" id="SignalP"/>
    </source>
</evidence>
<dbReference type="EMBL" id="ONZQ02000005">
    <property type="protein sequence ID" value="SPO01877.1"/>
    <property type="molecule type" value="Genomic_DNA"/>
</dbReference>
<dbReference type="EC" id="3.2.1.37" evidence="11"/>
<evidence type="ECO:0000256" key="5">
    <source>
        <dbReference type="ARBA" id="ARBA00022801"/>
    </source>
</evidence>
<keyword evidence="6" id="KW-0325">Glycoprotein</keyword>
<dbReference type="GO" id="GO:0045493">
    <property type="term" value="P:xylan catabolic process"/>
    <property type="evidence" value="ECO:0007669"/>
    <property type="project" value="UniProtKB-KW"/>
</dbReference>
<dbReference type="GO" id="GO:0031222">
    <property type="term" value="P:arabinan catabolic process"/>
    <property type="evidence" value="ECO:0007669"/>
    <property type="project" value="TreeGrafter"/>
</dbReference>
<dbReference type="SUPFAM" id="SSF51445">
    <property type="entry name" value="(Trans)glycosidases"/>
    <property type="match status" value="1"/>
</dbReference>
<dbReference type="Gene3D" id="3.40.50.1700">
    <property type="entry name" value="Glycoside hydrolase family 3 C-terminal domain"/>
    <property type="match status" value="1"/>
</dbReference>
<evidence type="ECO:0000256" key="4">
    <source>
        <dbReference type="ARBA" id="ARBA00022729"/>
    </source>
</evidence>
<dbReference type="Proteomes" id="UP001187682">
    <property type="component" value="Unassembled WGS sequence"/>
</dbReference>
<dbReference type="SUPFAM" id="SSF52279">
    <property type="entry name" value="Beta-D-glucan exohydrolase, C-terminal domain"/>
    <property type="match status" value="1"/>
</dbReference>
<feature type="chain" id="PRO_5042056882" description="xylan 1,4-beta-xylosidase" evidence="12">
    <location>
        <begin position="18"/>
        <end position="762"/>
    </location>
</feature>
<keyword evidence="5" id="KW-0378">Hydrolase</keyword>
<keyword evidence="7" id="KW-0119">Carbohydrate metabolism</keyword>
<reference evidence="14" key="1">
    <citation type="submission" date="2018-03" db="EMBL/GenBank/DDBJ databases">
        <authorList>
            <person name="Guldener U."/>
        </authorList>
    </citation>
    <scope>NUCLEOTIDE SEQUENCE</scope>
</reference>
<dbReference type="GO" id="GO:0046556">
    <property type="term" value="F:alpha-L-arabinofuranosidase activity"/>
    <property type="evidence" value="ECO:0007669"/>
    <property type="project" value="TreeGrafter"/>
</dbReference>
<keyword evidence="3" id="KW-0858">Xylan degradation</keyword>
<evidence type="ECO:0000256" key="11">
    <source>
        <dbReference type="ARBA" id="ARBA00026107"/>
    </source>
</evidence>
<dbReference type="Gene3D" id="2.60.40.10">
    <property type="entry name" value="Immunoglobulins"/>
    <property type="match status" value="1"/>
</dbReference>
<dbReference type="InterPro" id="IPR026891">
    <property type="entry name" value="Fn3-like"/>
</dbReference>
<dbReference type="InterPro" id="IPR013783">
    <property type="entry name" value="Ig-like_fold"/>
</dbReference>
<organism evidence="14 15">
    <name type="scientific">Cephalotrichum gorgonifer</name>
    <dbReference type="NCBI Taxonomy" id="2041049"/>
    <lineage>
        <taxon>Eukaryota</taxon>
        <taxon>Fungi</taxon>
        <taxon>Dikarya</taxon>
        <taxon>Ascomycota</taxon>
        <taxon>Pezizomycotina</taxon>
        <taxon>Sordariomycetes</taxon>
        <taxon>Hypocreomycetidae</taxon>
        <taxon>Microascales</taxon>
        <taxon>Microascaceae</taxon>
        <taxon>Cephalotrichum</taxon>
    </lineage>
</organism>
<evidence type="ECO:0000256" key="2">
    <source>
        <dbReference type="ARBA" id="ARBA00005336"/>
    </source>
</evidence>
<accession>A0AAE8SVC1</accession>
<evidence type="ECO:0000259" key="13">
    <source>
        <dbReference type="SMART" id="SM01217"/>
    </source>
</evidence>
<evidence type="ECO:0000256" key="8">
    <source>
        <dbReference type="ARBA" id="ARBA00023295"/>
    </source>
</evidence>
<comment type="catalytic activity">
    <reaction evidence="10">
        <text>Hydrolysis of (1-&gt;4)-beta-D-xylans, to remove successive D-xylose residues from the non-reducing termini.</text>
        <dbReference type="EC" id="3.2.1.37"/>
    </reaction>
</comment>
<dbReference type="SMART" id="SM01217">
    <property type="entry name" value="Fn3_like"/>
    <property type="match status" value="1"/>
</dbReference>
<protein>
    <recommendedName>
        <fullName evidence="11">xylan 1,4-beta-xylosidase</fullName>
        <ecNumber evidence="11">3.2.1.37</ecNumber>
    </recommendedName>
</protein>
<proteinExistence type="inferred from homology"/>
<dbReference type="InterPro" id="IPR044993">
    <property type="entry name" value="BXL"/>
</dbReference>
<keyword evidence="8" id="KW-0326">Glycosidase</keyword>